<reference evidence="1" key="1">
    <citation type="submission" date="2023-04" db="EMBL/GenBank/DDBJ databases">
        <title>A chromosome-level genome assembly of the parasitoid wasp Eretmocerus hayati.</title>
        <authorList>
            <person name="Zhong Y."/>
            <person name="Liu S."/>
            <person name="Liu Y."/>
        </authorList>
    </citation>
    <scope>NUCLEOTIDE SEQUENCE</scope>
    <source>
        <strain evidence="1">ZJU_SS_LIU_2023</strain>
    </source>
</reference>
<name>A0ACC2NJH0_9HYME</name>
<protein>
    <submittedName>
        <fullName evidence="1">Uncharacterized protein</fullName>
    </submittedName>
</protein>
<comment type="caution">
    <text evidence="1">The sequence shown here is derived from an EMBL/GenBank/DDBJ whole genome shotgun (WGS) entry which is preliminary data.</text>
</comment>
<sequence length="131" mass="14750">MSSGIYELIIEVSLLQLKRPLLFCNCACPFSFLGANKGFRMKKWNAYSIWLMGIRGPKQLVYNVPVIHFKLTEPTRKKTNGMYSCPCYYYPQRSGDEGRPAFVVTVDLNAGAESAAFWTKRGTALLLSLSP</sequence>
<proteinExistence type="predicted"/>
<gene>
    <name evidence="1" type="ORF">QAD02_002040</name>
</gene>
<dbReference type="EMBL" id="CM056743">
    <property type="protein sequence ID" value="KAJ8670781.1"/>
    <property type="molecule type" value="Genomic_DNA"/>
</dbReference>
<keyword evidence="2" id="KW-1185">Reference proteome</keyword>
<organism evidence="1 2">
    <name type="scientific">Eretmocerus hayati</name>
    <dbReference type="NCBI Taxonomy" id="131215"/>
    <lineage>
        <taxon>Eukaryota</taxon>
        <taxon>Metazoa</taxon>
        <taxon>Ecdysozoa</taxon>
        <taxon>Arthropoda</taxon>
        <taxon>Hexapoda</taxon>
        <taxon>Insecta</taxon>
        <taxon>Pterygota</taxon>
        <taxon>Neoptera</taxon>
        <taxon>Endopterygota</taxon>
        <taxon>Hymenoptera</taxon>
        <taxon>Apocrita</taxon>
        <taxon>Proctotrupomorpha</taxon>
        <taxon>Chalcidoidea</taxon>
        <taxon>Aphelinidae</taxon>
        <taxon>Aphelininae</taxon>
        <taxon>Eretmocerus</taxon>
    </lineage>
</organism>
<evidence type="ECO:0000313" key="2">
    <source>
        <dbReference type="Proteomes" id="UP001239111"/>
    </source>
</evidence>
<evidence type="ECO:0000313" key="1">
    <source>
        <dbReference type="EMBL" id="KAJ8670781.1"/>
    </source>
</evidence>
<accession>A0ACC2NJH0</accession>
<dbReference type="Proteomes" id="UP001239111">
    <property type="component" value="Chromosome 3"/>
</dbReference>